<evidence type="ECO:0000259" key="2">
    <source>
        <dbReference type="PROSITE" id="PS50006"/>
    </source>
</evidence>
<feature type="domain" description="FHA" evidence="2">
    <location>
        <begin position="31"/>
        <end position="85"/>
    </location>
</feature>
<evidence type="ECO:0000313" key="4">
    <source>
        <dbReference type="Proteomes" id="UP001595833"/>
    </source>
</evidence>
<sequence length="244" mass="26995">MGILRSNKPGVLVARALAGSVLRPPDEGQRLRFGRGEPPSVDIRLGDDDLRVSRQHGLLERRGGWWWLTNTGRSPIQATDGLRMHAADDPVPLSHGYTTLLIWGTGNRKHILEVFISGHDGTLPPPVPGLSTHAGRRWPLTDDQRLVLVALGQRYLQQDRHPQPLSRAHVAALLTELRPDEGWNARKVEETVIRVRQNLSAGGVVGLTREEVGEPVGNTLNHNLLTELIVTTETLERADLDLLD</sequence>
<protein>
    <submittedName>
        <fullName evidence="3">FHA domain-containing protein</fullName>
    </submittedName>
</protein>
<name>A0ABV9YGP1_9PSEU</name>
<dbReference type="EMBL" id="JBHSJB010000044">
    <property type="protein sequence ID" value="MFC5059741.1"/>
    <property type="molecule type" value="Genomic_DNA"/>
</dbReference>
<comment type="caution">
    <text evidence="3">The sequence shown here is derived from an EMBL/GenBank/DDBJ whole genome shotgun (WGS) entry which is preliminary data.</text>
</comment>
<dbReference type="InterPro" id="IPR000253">
    <property type="entry name" value="FHA_dom"/>
</dbReference>
<gene>
    <name evidence="3" type="ORF">ACFPFM_39005</name>
</gene>
<proteinExistence type="predicted"/>
<keyword evidence="1" id="KW-0597">Phosphoprotein</keyword>
<dbReference type="InterPro" id="IPR008984">
    <property type="entry name" value="SMAD_FHA_dom_sf"/>
</dbReference>
<dbReference type="SUPFAM" id="SSF49879">
    <property type="entry name" value="SMAD/FHA domain"/>
    <property type="match status" value="1"/>
</dbReference>
<accession>A0ABV9YGP1</accession>
<evidence type="ECO:0000313" key="3">
    <source>
        <dbReference type="EMBL" id="MFC5059741.1"/>
    </source>
</evidence>
<dbReference type="PROSITE" id="PS50006">
    <property type="entry name" value="FHA_DOMAIN"/>
    <property type="match status" value="1"/>
</dbReference>
<organism evidence="3 4">
    <name type="scientific">Saccharothrix xinjiangensis</name>
    <dbReference type="NCBI Taxonomy" id="204798"/>
    <lineage>
        <taxon>Bacteria</taxon>
        <taxon>Bacillati</taxon>
        <taxon>Actinomycetota</taxon>
        <taxon>Actinomycetes</taxon>
        <taxon>Pseudonocardiales</taxon>
        <taxon>Pseudonocardiaceae</taxon>
        <taxon>Saccharothrix</taxon>
    </lineage>
</organism>
<keyword evidence="4" id="KW-1185">Reference proteome</keyword>
<dbReference type="Proteomes" id="UP001595833">
    <property type="component" value="Unassembled WGS sequence"/>
</dbReference>
<dbReference type="RefSeq" id="WP_344043726.1">
    <property type="nucleotide sequence ID" value="NZ_BAAAKE010000050.1"/>
</dbReference>
<evidence type="ECO:0000256" key="1">
    <source>
        <dbReference type="ARBA" id="ARBA00022553"/>
    </source>
</evidence>
<dbReference type="Pfam" id="PF00498">
    <property type="entry name" value="FHA"/>
    <property type="match status" value="1"/>
</dbReference>
<reference evidence="4" key="1">
    <citation type="journal article" date="2019" name="Int. J. Syst. Evol. Microbiol.">
        <title>The Global Catalogue of Microorganisms (GCM) 10K type strain sequencing project: providing services to taxonomists for standard genome sequencing and annotation.</title>
        <authorList>
            <consortium name="The Broad Institute Genomics Platform"/>
            <consortium name="The Broad Institute Genome Sequencing Center for Infectious Disease"/>
            <person name="Wu L."/>
            <person name="Ma J."/>
        </authorList>
    </citation>
    <scope>NUCLEOTIDE SEQUENCE [LARGE SCALE GENOMIC DNA]</scope>
    <source>
        <strain evidence="4">KCTC 12848</strain>
    </source>
</reference>
<dbReference type="Gene3D" id="2.60.200.20">
    <property type="match status" value="1"/>
</dbReference>